<name>A0A212LF38_9HYPH</name>
<dbReference type="AlphaFoldDB" id="A0A212LF38"/>
<protein>
    <recommendedName>
        <fullName evidence="2">PPM-type phosphatase domain-containing protein</fullName>
    </recommendedName>
</protein>
<dbReference type="SUPFAM" id="SSF81606">
    <property type="entry name" value="PP2C-like"/>
    <property type="match status" value="1"/>
</dbReference>
<sequence length="330" mass="35355">MPEDRFMRIDCLSVSKYAAPGKAGDDVPVVVPGRCYAVFDGATDVNGASIAGVGSGRFAALQASAALIDALVEQAPGTRTPDELVAILNARLGAALDKESRARGERISAATTMALMEEVGDSLRFTLVGDSGIRINGEETFQSLKPIDDIMSAGRVALYHHLRRRGLAAAALEPDSRRGVFRGFDEAIPALISEDEAAEVISEARRMLTGRLDDALLTFVEPMLRAGIARGQYGYANDAGHPLGYAVIDGTVSRGFGLISFERPRGSVRCVEIFSDGYLELPEGTGLADWEAVADRIEREDPTKTLTHWGVKGSGPEQLFDDRTVIILSD</sequence>
<dbReference type="EMBL" id="FMJD01000007">
    <property type="protein sequence ID" value="SCM76155.1"/>
    <property type="molecule type" value="Genomic_DNA"/>
</dbReference>
<proteinExistence type="predicted"/>
<evidence type="ECO:0000313" key="1">
    <source>
        <dbReference type="EMBL" id="SCM76155.1"/>
    </source>
</evidence>
<dbReference type="InterPro" id="IPR036457">
    <property type="entry name" value="PPM-type-like_dom_sf"/>
</dbReference>
<evidence type="ECO:0008006" key="2">
    <source>
        <dbReference type="Google" id="ProtNLM"/>
    </source>
</evidence>
<gene>
    <name evidence="1" type="ORF">KL86PLE_30602</name>
</gene>
<organism evidence="1">
    <name type="scientific">uncultured Pleomorphomonas sp</name>
    <dbReference type="NCBI Taxonomy" id="442121"/>
    <lineage>
        <taxon>Bacteria</taxon>
        <taxon>Pseudomonadati</taxon>
        <taxon>Pseudomonadota</taxon>
        <taxon>Alphaproteobacteria</taxon>
        <taxon>Hyphomicrobiales</taxon>
        <taxon>Pleomorphomonadaceae</taxon>
        <taxon>Pleomorphomonas</taxon>
        <taxon>environmental samples</taxon>
    </lineage>
</organism>
<reference evidence="1" key="1">
    <citation type="submission" date="2016-08" db="EMBL/GenBank/DDBJ databases">
        <authorList>
            <person name="Seilhamer J.J."/>
        </authorList>
    </citation>
    <scope>NUCLEOTIDE SEQUENCE</scope>
    <source>
        <strain evidence="1">86</strain>
    </source>
</reference>
<accession>A0A212LF38</accession>